<dbReference type="EMBL" id="JAERRG010000166">
    <property type="protein sequence ID" value="MBL1121150.1"/>
    <property type="molecule type" value="Genomic_DNA"/>
</dbReference>
<name>A0ABS1Q9Z9_9ACTN</name>
<gene>
    <name evidence="1" type="ORF">JK364_54380</name>
</gene>
<keyword evidence="2" id="KW-1185">Reference proteome</keyword>
<sequence>LHDLVGDHTRRLAATAPEESAADRAAVLHLYTAAGRITSDWGPEGFPTGPDVSGSPLPRWLDAAGDKLVDVAASAAGEHDLACWIAESMVDHLVPAGSRAEVAPRDAGAVHVYDGIR</sequence>
<evidence type="ECO:0000313" key="2">
    <source>
        <dbReference type="Proteomes" id="UP000621510"/>
    </source>
</evidence>
<dbReference type="Proteomes" id="UP000621510">
    <property type="component" value="Unassembled WGS sequence"/>
</dbReference>
<proteinExistence type="predicted"/>
<comment type="caution">
    <text evidence="1">The sequence shown here is derived from an EMBL/GenBank/DDBJ whole genome shotgun (WGS) entry which is preliminary data.</text>
</comment>
<organism evidence="1 2">
    <name type="scientific">Streptomyces endocoffeicus</name>
    <dbReference type="NCBI Taxonomy" id="2898945"/>
    <lineage>
        <taxon>Bacteria</taxon>
        <taxon>Bacillati</taxon>
        <taxon>Actinomycetota</taxon>
        <taxon>Actinomycetes</taxon>
        <taxon>Kitasatosporales</taxon>
        <taxon>Streptomycetaceae</taxon>
        <taxon>Streptomyces</taxon>
    </lineage>
</organism>
<protein>
    <submittedName>
        <fullName evidence="1">Uncharacterized protein</fullName>
    </submittedName>
</protein>
<reference evidence="1 2" key="1">
    <citation type="submission" date="2021-01" db="EMBL/GenBank/DDBJ databases">
        <title>WGS of actinomycetes isolated from Thailand.</title>
        <authorList>
            <person name="Thawai C."/>
        </authorList>
    </citation>
    <scope>NUCLEOTIDE SEQUENCE [LARGE SCALE GENOMIC DNA]</scope>
    <source>
        <strain evidence="1 2">CA3R110</strain>
    </source>
</reference>
<accession>A0ABS1Q9Z9</accession>
<feature type="non-terminal residue" evidence="1">
    <location>
        <position position="1"/>
    </location>
</feature>
<evidence type="ECO:0000313" key="1">
    <source>
        <dbReference type="EMBL" id="MBL1121150.1"/>
    </source>
</evidence>